<dbReference type="EMBL" id="FUYR01000002">
    <property type="protein sequence ID" value="SKB64611.1"/>
    <property type="molecule type" value="Genomic_DNA"/>
</dbReference>
<keyword evidence="5" id="KW-1185">Reference proteome</keyword>
<protein>
    <submittedName>
        <fullName evidence="4">Response regulator receiver domain-containing protein</fullName>
    </submittedName>
</protein>
<dbReference type="Proteomes" id="UP000189981">
    <property type="component" value="Unassembled WGS sequence"/>
</dbReference>
<sequence length="132" mass="14835">MENRILVLDDDPGILEVIDLSLTYCGFQVRPMLSGDNVFRMIDDFEPNLIILDYLLRGKNGGEICQDLKNDPAKKDIPVIMLSAHLEAASKKSEFGCDSFLAKPFDLDLLVNEIKMFINPDPIIFTTSQQAN</sequence>
<dbReference type="OrthoDB" id="795853at2"/>
<dbReference type="InterPro" id="IPR001789">
    <property type="entry name" value="Sig_transdc_resp-reg_receiver"/>
</dbReference>
<dbReference type="SMART" id="SM00448">
    <property type="entry name" value="REC"/>
    <property type="match status" value="1"/>
</dbReference>
<dbReference type="AlphaFoldDB" id="A0A1T5CZ45"/>
<dbReference type="PANTHER" id="PTHR44591">
    <property type="entry name" value="STRESS RESPONSE REGULATOR PROTEIN 1"/>
    <property type="match status" value="1"/>
</dbReference>
<dbReference type="Pfam" id="PF00072">
    <property type="entry name" value="Response_reg"/>
    <property type="match status" value="1"/>
</dbReference>
<proteinExistence type="predicted"/>
<organism evidence="4 5">
    <name type="scientific">Daejeonella lutea</name>
    <dbReference type="NCBI Taxonomy" id="572036"/>
    <lineage>
        <taxon>Bacteria</taxon>
        <taxon>Pseudomonadati</taxon>
        <taxon>Bacteroidota</taxon>
        <taxon>Sphingobacteriia</taxon>
        <taxon>Sphingobacteriales</taxon>
        <taxon>Sphingobacteriaceae</taxon>
        <taxon>Daejeonella</taxon>
    </lineage>
</organism>
<dbReference type="SUPFAM" id="SSF52172">
    <property type="entry name" value="CheY-like"/>
    <property type="match status" value="1"/>
</dbReference>
<keyword evidence="1 2" id="KW-0597">Phosphoprotein</keyword>
<accession>A0A1T5CZ45</accession>
<dbReference type="InterPro" id="IPR011006">
    <property type="entry name" value="CheY-like_superfamily"/>
</dbReference>
<evidence type="ECO:0000256" key="2">
    <source>
        <dbReference type="PROSITE-ProRule" id="PRU00169"/>
    </source>
</evidence>
<dbReference type="RefSeq" id="WP_079702576.1">
    <property type="nucleotide sequence ID" value="NZ_FUYR01000002.1"/>
</dbReference>
<dbReference type="STRING" id="572036.SAMN05661099_2038"/>
<dbReference type="Gene3D" id="3.40.50.2300">
    <property type="match status" value="1"/>
</dbReference>
<dbReference type="InterPro" id="IPR050595">
    <property type="entry name" value="Bact_response_regulator"/>
</dbReference>
<evidence type="ECO:0000256" key="1">
    <source>
        <dbReference type="ARBA" id="ARBA00022553"/>
    </source>
</evidence>
<feature type="modified residue" description="4-aspartylphosphate" evidence="2">
    <location>
        <position position="53"/>
    </location>
</feature>
<gene>
    <name evidence="4" type="ORF">SAMN05661099_2038</name>
</gene>
<feature type="domain" description="Response regulatory" evidence="3">
    <location>
        <begin position="4"/>
        <end position="118"/>
    </location>
</feature>
<reference evidence="5" key="1">
    <citation type="submission" date="2017-02" db="EMBL/GenBank/DDBJ databases">
        <authorList>
            <person name="Varghese N."/>
            <person name="Submissions S."/>
        </authorList>
    </citation>
    <scope>NUCLEOTIDE SEQUENCE [LARGE SCALE GENOMIC DNA]</scope>
    <source>
        <strain evidence="5">DSM 22385</strain>
    </source>
</reference>
<name>A0A1T5CZ45_9SPHI</name>
<dbReference type="GO" id="GO:0000160">
    <property type="term" value="P:phosphorelay signal transduction system"/>
    <property type="evidence" value="ECO:0007669"/>
    <property type="project" value="InterPro"/>
</dbReference>
<evidence type="ECO:0000313" key="4">
    <source>
        <dbReference type="EMBL" id="SKB64611.1"/>
    </source>
</evidence>
<dbReference type="PANTHER" id="PTHR44591:SF3">
    <property type="entry name" value="RESPONSE REGULATORY DOMAIN-CONTAINING PROTEIN"/>
    <property type="match status" value="1"/>
</dbReference>
<dbReference type="PROSITE" id="PS50110">
    <property type="entry name" value="RESPONSE_REGULATORY"/>
    <property type="match status" value="1"/>
</dbReference>
<evidence type="ECO:0000313" key="5">
    <source>
        <dbReference type="Proteomes" id="UP000189981"/>
    </source>
</evidence>
<evidence type="ECO:0000259" key="3">
    <source>
        <dbReference type="PROSITE" id="PS50110"/>
    </source>
</evidence>